<sequence>MLTAVTAAGELKVRSWEALERSAAIEKLEVRYIGYLPTDYFVLVEGSIIIAGTYAPSSDNGASPVDVYSPVILHDQDAGPAKIVSQFQTRFDALWKGAHVRALVTAQPTP</sequence>
<keyword evidence="2" id="KW-1185">Reference proteome</keyword>
<organism evidence="1 2">
    <name type="scientific">Ideonella azotifigens</name>
    <dbReference type="NCBI Taxonomy" id="513160"/>
    <lineage>
        <taxon>Bacteria</taxon>
        <taxon>Pseudomonadati</taxon>
        <taxon>Pseudomonadota</taxon>
        <taxon>Betaproteobacteria</taxon>
        <taxon>Burkholderiales</taxon>
        <taxon>Sphaerotilaceae</taxon>
        <taxon>Ideonella</taxon>
    </lineage>
</organism>
<evidence type="ECO:0000313" key="1">
    <source>
        <dbReference type="EMBL" id="GAA0754103.1"/>
    </source>
</evidence>
<dbReference type="Proteomes" id="UP001500279">
    <property type="component" value="Unassembled WGS sequence"/>
</dbReference>
<gene>
    <name evidence="1" type="ORF">GCM10009107_30240</name>
</gene>
<proteinExistence type="predicted"/>
<comment type="caution">
    <text evidence="1">The sequence shown here is derived from an EMBL/GenBank/DDBJ whole genome shotgun (WGS) entry which is preliminary data.</text>
</comment>
<accession>A0ABN1K406</accession>
<name>A0ABN1K406_9BURK</name>
<reference evidence="1 2" key="1">
    <citation type="journal article" date="2019" name="Int. J. Syst. Evol. Microbiol.">
        <title>The Global Catalogue of Microorganisms (GCM) 10K type strain sequencing project: providing services to taxonomists for standard genome sequencing and annotation.</title>
        <authorList>
            <consortium name="The Broad Institute Genomics Platform"/>
            <consortium name="The Broad Institute Genome Sequencing Center for Infectious Disease"/>
            <person name="Wu L."/>
            <person name="Ma J."/>
        </authorList>
    </citation>
    <scope>NUCLEOTIDE SEQUENCE [LARGE SCALE GENOMIC DNA]</scope>
    <source>
        <strain evidence="1 2">JCM 15503</strain>
    </source>
</reference>
<dbReference type="EMBL" id="BAAAEW010000019">
    <property type="protein sequence ID" value="GAA0754103.1"/>
    <property type="molecule type" value="Genomic_DNA"/>
</dbReference>
<protein>
    <submittedName>
        <fullName evidence="1">Uncharacterized protein</fullName>
    </submittedName>
</protein>
<dbReference type="RefSeq" id="WP_231013190.1">
    <property type="nucleotide sequence ID" value="NZ_JAJNKD010000028.1"/>
</dbReference>
<evidence type="ECO:0000313" key="2">
    <source>
        <dbReference type="Proteomes" id="UP001500279"/>
    </source>
</evidence>